<evidence type="ECO:0000256" key="9">
    <source>
        <dbReference type="NCBIfam" id="TIGR00187"/>
    </source>
</evidence>
<sequence>MFTGLIEEIGTVERIRQQGAIKMTIGCSKILEDIKIGDSIAVDGTCLTVTSFTDTSFDVDVIIGTSDRTKFKTVSTGYKVNLERALLPTTRLGGHFVSGHVDSTGKVLRKLSKGNAIVYHISLERSDLKYVIPKGSISVDGTSLTIFDLKANYFEIQLIPETQAATKLTTLKPGDTVHLEFDMLGKYIVRQEALSCSIE</sequence>
<dbReference type="Gene3D" id="2.40.30.20">
    <property type="match status" value="2"/>
</dbReference>
<dbReference type="PIRSF" id="PIRSF000498">
    <property type="entry name" value="Riboflavin_syn_A"/>
    <property type="match status" value="1"/>
</dbReference>
<keyword evidence="13" id="KW-1185">Reference proteome</keyword>
<name>A0A4R6BLI4_9STAP</name>
<dbReference type="AlphaFoldDB" id="A0A4R6BLI4"/>
<evidence type="ECO:0000256" key="3">
    <source>
        <dbReference type="ARBA" id="ARBA00004887"/>
    </source>
</evidence>
<feature type="repeat" description="Lumazine-binding" evidence="10">
    <location>
        <begin position="96"/>
        <end position="192"/>
    </location>
</feature>
<keyword evidence="8" id="KW-0677">Repeat</keyword>
<evidence type="ECO:0000313" key="13">
    <source>
        <dbReference type="Proteomes" id="UP000295328"/>
    </source>
</evidence>
<protein>
    <recommendedName>
        <fullName evidence="5 9">Riboflavin synthase</fullName>
        <ecNumber evidence="4 9">2.5.1.9</ecNumber>
    </recommendedName>
</protein>
<dbReference type="InterPro" id="IPR026017">
    <property type="entry name" value="Lumazine-bd_dom"/>
</dbReference>
<dbReference type="EMBL" id="SCWE01000001">
    <property type="protein sequence ID" value="TDM02636.1"/>
    <property type="molecule type" value="Genomic_DNA"/>
</dbReference>
<dbReference type="GO" id="GO:0004746">
    <property type="term" value="F:riboflavin synthase activity"/>
    <property type="evidence" value="ECO:0007669"/>
    <property type="project" value="UniProtKB-UniRule"/>
</dbReference>
<dbReference type="PANTHER" id="PTHR21098:SF12">
    <property type="entry name" value="RIBOFLAVIN SYNTHASE"/>
    <property type="match status" value="1"/>
</dbReference>
<dbReference type="CDD" id="cd00402">
    <property type="entry name" value="Riboflavin_synthase_like"/>
    <property type="match status" value="1"/>
</dbReference>
<evidence type="ECO:0000313" key="12">
    <source>
        <dbReference type="EMBL" id="TDM02636.1"/>
    </source>
</evidence>
<dbReference type="Proteomes" id="UP000295328">
    <property type="component" value="Unassembled WGS sequence"/>
</dbReference>
<dbReference type="NCBIfam" id="TIGR00187">
    <property type="entry name" value="ribE"/>
    <property type="match status" value="1"/>
</dbReference>
<feature type="repeat" description="Lumazine-binding" evidence="10">
    <location>
        <begin position="1"/>
        <end position="95"/>
    </location>
</feature>
<accession>A0A4R6BLI4</accession>
<dbReference type="GO" id="GO:0009231">
    <property type="term" value="P:riboflavin biosynthetic process"/>
    <property type="evidence" value="ECO:0007669"/>
    <property type="project" value="UniProtKB-KW"/>
</dbReference>
<comment type="function">
    <text evidence="2">Catalyzes the dismutation of two molecules of 6,7-dimethyl-8-ribityllumazine, resulting in the formation of riboflavin and 5-amino-6-(D-ribitylamino)uracil.</text>
</comment>
<dbReference type="Pfam" id="PF00677">
    <property type="entry name" value="Lum_binding"/>
    <property type="match status" value="2"/>
</dbReference>
<dbReference type="OrthoDB" id="9788537at2"/>
<feature type="domain" description="Lumazine-binding" evidence="11">
    <location>
        <begin position="1"/>
        <end position="95"/>
    </location>
</feature>
<dbReference type="RefSeq" id="WP_133428726.1">
    <property type="nucleotide sequence ID" value="NZ_BMCC01000002.1"/>
</dbReference>
<gene>
    <name evidence="12" type="ORF">ERX37_00685</name>
</gene>
<evidence type="ECO:0000256" key="2">
    <source>
        <dbReference type="ARBA" id="ARBA00002803"/>
    </source>
</evidence>
<dbReference type="InterPro" id="IPR017938">
    <property type="entry name" value="Riboflavin_synthase-like_b-brl"/>
</dbReference>
<dbReference type="InterPro" id="IPR001783">
    <property type="entry name" value="Lumazine-bd"/>
</dbReference>
<evidence type="ECO:0000256" key="7">
    <source>
        <dbReference type="ARBA" id="ARBA00022679"/>
    </source>
</evidence>
<comment type="pathway">
    <text evidence="3">Cofactor biosynthesis; riboflavin biosynthesis; riboflavin from 2-hydroxy-3-oxobutyl phosphate and 5-amino-6-(D-ribitylamino)uracil: step 2/2.</text>
</comment>
<evidence type="ECO:0000256" key="5">
    <source>
        <dbReference type="ARBA" id="ARBA00013950"/>
    </source>
</evidence>
<dbReference type="PANTHER" id="PTHR21098">
    <property type="entry name" value="RIBOFLAVIN SYNTHASE ALPHA CHAIN"/>
    <property type="match status" value="1"/>
</dbReference>
<feature type="domain" description="Lumazine-binding" evidence="11">
    <location>
        <begin position="96"/>
        <end position="192"/>
    </location>
</feature>
<keyword evidence="6" id="KW-0686">Riboflavin biosynthesis</keyword>
<evidence type="ECO:0000256" key="6">
    <source>
        <dbReference type="ARBA" id="ARBA00022619"/>
    </source>
</evidence>
<dbReference type="NCBIfam" id="NF006767">
    <property type="entry name" value="PRK09289.1"/>
    <property type="match status" value="1"/>
</dbReference>
<dbReference type="InterPro" id="IPR023366">
    <property type="entry name" value="ATP_synth_asu-like_sf"/>
</dbReference>
<evidence type="ECO:0000256" key="4">
    <source>
        <dbReference type="ARBA" id="ARBA00012827"/>
    </source>
</evidence>
<proteinExistence type="predicted"/>
<dbReference type="EC" id="2.5.1.9" evidence="4 9"/>
<evidence type="ECO:0000256" key="8">
    <source>
        <dbReference type="ARBA" id="ARBA00022737"/>
    </source>
</evidence>
<dbReference type="FunFam" id="2.40.30.20:FF:000004">
    <property type="entry name" value="Riboflavin synthase, alpha subunit"/>
    <property type="match status" value="1"/>
</dbReference>
<comment type="catalytic activity">
    <reaction evidence="1">
        <text>2 6,7-dimethyl-8-(1-D-ribityl)lumazine + H(+) = 5-amino-6-(D-ribitylamino)uracil + riboflavin</text>
        <dbReference type="Rhea" id="RHEA:20772"/>
        <dbReference type="ChEBI" id="CHEBI:15378"/>
        <dbReference type="ChEBI" id="CHEBI:15934"/>
        <dbReference type="ChEBI" id="CHEBI:57986"/>
        <dbReference type="ChEBI" id="CHEBI:58201"/>
        <dbReference type="EC" id="2.5.1.9"/>
    </reaction>
</comment>
<reference evidence="12 13" key="1">
    <citation type="submission" date="2019-01" db="EMBL/GenBank/DDBJ databases">
        <title>Draft genome sequences of the type strains of six Macrococcus species.</title>
        <authorList>
            <person name="Mazhar S."/>
            <person name="Altermann E."/>
            <person name="Hill C."/>
            <person name="Mcauliffe O."/>
        </authorList>
    </citation>
    <scope>NUCLEOTIDE SEQUENCE [LARGE SCALE GENOMIC DNA]</scope>
    <source>
        <strain evidence="12 13">CCM4809</strain>
    </source>
</reference>
<dbReference type="PROSITE" id="PS51177">
    <property type="entry name" value="LUMAZINE_BIND"/>
    <property type="match status" value="2"/>
</dbReference>
<evidence type="ECO:0000256" key="1">
    <source>
        <dbReference type="ARBA" id="ARBA00000968"/>
    </source>
</evidence>
<evidence type="ECO:0000259" key="11">
    <source>
        <dbReference type="PROSITE" id="PS51177"/>
    </source>
</evidence>
<keyword evidence="7 12" id="KW-0808">Transferase</keyword>
<comment type="caution">
    <text evidence="12">The sequence shown here is derived from an EMBL/GenBank/DDBJ whole genome shotgun (WGS) entry which is preliminary data.</text>
</comment>
<dbReference type="SUPFAM" id="SSF63380">
    <property type="entry name" value="Riboflavin synthase domain-like"/>
    <property type="match status" value="2"/>
</dbReference>
<organism evidence="12 13">
    <name type="scientific">Macrococcus hajekii</name>
    <dbReference type="NCBI Taxonomy" id="198482"/>
    <lineage>
        <taxon>Bacteria</taxon>
        <taxon>Bacillati</taxon>
        <taxon>Bacillota</taxon>
        <taxon>Bacilli</taxon>
        <taxon>Bacillales</taxon>
        <taxon>Staphylococcaceae</taxon>
        <taxon>Macrococcus</taxon>
    </lineage>
</organism>
<evidence type="ECO:0000256" key="10">
    <source>
        <dbReference type="PROSITE-ProRule" id="PRU00524"/>
    </source>
</evidence>